<evidence type="ECO:0000256" key="1">
    <source>
        <dbReference type="SAM" id="MobiDB-lite"/>
    </source>
</evidence>
<gene>
    <name evidence="2" type="ORF">BS47DRAFT_855066</name>
</gene>
<proteinExistence type="predicted"/>
<name>A0A9P6B1K0_9AGAM</name>
<protein>
    <submittedName>
        <fullName evidence="2">Uncharacterized protein</fullName>
    </submittedName>
</protein>
<feature type="compositionally biased region" description="Low complexity" evidence="1">
    <location>
        <begin position="80"/>
        <end position="91"/>
    </location>
</feature>
<keyword evidence="3" id="KW-1185">Reference proteome</keyword>
<accession>A0A9P6B1K0</accession>
<organism evidence="2 3">
    <name type="scientific">Hydnum rufescens UP504</name>
    <dbReference type="NCBI Taxonomy" id="1448309"/>
    <lineage>
        <taxon>Eukaryota</taxon>
        <taxon>Fungi</taxon>
        <taxon>Dikarya</taxon>
        <taxon>Basidiomycota</taxon>
        <taxon>Agaricomycotina</taxon>
        <taxon>Agaricomycetes</taxon>
        <taxon>Cantharellales</taxon>
        <taxon>Hydnaceae</taxon>
        <taxon>Hydnum</taxon>
    </lineage>
</organism>
<dbReference type="EMBL" id="MU128958">
    <property type="protein sequence ID" value="KAF9514666.1"/>
    <property type="molecule type" value="Genomic_DNA"/>
</dbReference>
<dbReference type="AlphaFoldDB" id="A0A9P6B1K0"/>
<dbReference type="Proteomes" id="UP000886523">
    <property type="component" value="Unassembled WGS sequence"/>
</dbReference>
<feature type="region of interest" description="Disordered" evidence="1">
    <location>
        <begin position="59"/>
        <end position="99"/>
    </location>
</feature>
<sequence>MDPSNLAKLLMESPPNSLSPEQLAQILSILSQPNPSLDVTVASPNPVNPAPSGGSFAVAGSFQPLLPPSPNHTPWAQHQLPSTSLSSGLPPAHESPKGSMKMSNYLPHSIITCLQGLTVSSQKPEGEELPRDTVPLVVTAAIFALALLTRSPERIQQTWVSR</sequence>
<comment type="caution">
    <text evidence="2">The sequence shown here is derived from an EMBL/GenBank/DDBJ whole genome shotgun (WGS) entry which is preliminary data.</text>
</comment>
<evidence type="ECO:0000313" key="2">
    <source>
        <dbReference type="EMBL" id="KAF9514666.1"/>
    </source>
</evidence>
<reference evidence="2" key="1">
    <citation type="journal article" date="2020" name="Nat. Commun.">
        <title>Large-scale genome sequencing of mycorrhizal fungi provides insights into the early evolution of symbiotic traits.</title>
        <authorList>
            <person name="Miyauchi S."/>
            <person name="Kiss E."/>
            <person name="Kuo A."/>
            <person name="Drula E."/>
            <person name="Kohler A."/>
            <person name="Sanchez-Garcia M."/>
            <person name="Morin E."/>
            <person name="Andreopoulos B."/>
            <person name="Barry K.W."/>
            <person name="Bonito G."/>
            <person name="Buee M."/>
            <person name="Carver A."/>
            <person name="Chen C."/>
            <person name="Cichocki N."/>
            <person name="Clum A."/>
            <person name="Culley D."/>
            <person name="Crous P.W."/>
            <person name="Fauchery L."/>
            <person name="Girlanda M."/>
            <person name="Hayes R.D."/>
            <person name="Keri Z."/>
            <person name="LaButti K."/>
            <person name="Lipzen A."/>
            <person name="Lombard V."/>
            <person name="Magnuson J."/>
            <person name="Maillard F."/>
            <person name="Murat C."/>
            <person name="Nolan M."/>
            <person name="Ohm R.A."/>
            <person name="Pangilinan J."/>
            <person name="Pereira M.F."/>
            <person name="Perotto S."/>
            <person name="Peter M."/>
            <person name="Pfister S."/>
            <person name="Riley R."/>
            <person name="Sitrit Y."/>
            <person name="Stielow J.B."/>
            <person name="Szollosi G."/>
            <person name="Zifcakova L."/>
            <person name="Stursova M."/>
            <person name="Spatafora J.W."/>
            <person name="Tedersoo L."/>
            <person name="Vaario L.M."/>
            <person name="Yamada A."/>
            <person name="Yan M."/>
            <person name="Wang P."/>
            <person name="Xu J."/>
            <person name="Bruns T."/>
            <person name="Baldrian P."/>
            <person name="Vilgalys R."/>
            <person name="Dunand C."/>
            <person name="Henrissat B."/>
            <person name="Grigoriev I.V."/>
            <person name="Hibbett D."/>
            <person name="Nagy L.G."/>
            <person name="Martin F.M."/>
        </authorList>
    </citation>
    <scope>NUCLEOTIDE SEQUENCE</scope>
    <source>
        <strain evidence="2">UP504</strain>
    </source>
</reference>
<evidence type="ECO:0000313" key="3">
    <source>
        <dbReference type="Proteomes" id="UP000886523"/>
    </source>
</evidence>